<dbReference type="InterPro" id="IPR045864">
    <property type="entry name" value="aa-tRNA-synth_II/BPL/LPL"/>
</dbReference>
<evidence type="ECO:0000256" key="9">
    <source>
        <dbReference type="PIRSR" id="PIRSR001549-1"/>
    </source>
</evidence>
<dbReference type="NCBIfam" id="TIGR00442">
    <property type="entry name" value="hisS"/>
    <property type="match status" value="1"/>
</dbReference>
<name>A0A0G1X052_9BACT</name>
<evidence type="ECO:0000313" key="11">
    <source>
        <dbReference type="EMBL" id="KKU87820.1"/>
    </source>
</evidence>
<evidence type="ECO:0000256" key="8">
    <source>
        <dbReference type="HAMAP-Rule" id="MF_00127"/>
    </source>
</evidence>
<proteinExistence type="inferred from homology"/>
<evidence type="ECO:0000256" key="4">
    <source>
        <dbReference type="ARBA" id="ARBA00022840"/>
    </source>
</evidence>
<feature type="binding site" evidence="9">
    <location>
        <begin position="248"/>
        <end position="249"/>
    </location>
    <ligand>
        <name>L-histidine</name>
        <dbReference type="ChEBI" id="CHEBI:57595"/>
    </ligand>
</feature>
<evidence type="ECO:0000259" key="10">
    <source>
        <dbReference type="PROSITE" id="PS50862"/>
    </source>
</evidence>
<dbReference type="Gene3D" id="3.40.50.800">
    <property type="entry name" value="Anticodon-binding domain"/>
    <property type="match status" value="1"/>
</dbReference>
<dbReference type="PATRIC" id="fig|1618445.3.peg.619"/>
<evidence type="ECO:0000256" key="6">
    <source>
        <dbReference type="ARBA" id="ARBA00023146"/>
    </source>
</evidence>
<dbReference type="EC" id="6.1.1.21" evidence="8"/>
<dbReference type="SUPFAM" id="SSF52954">
    <property type="entry name" value="Class II aaRS ABD-related"/>
    <property type="match status" value="1"/>
</dbReference>
<keyword evidence="6 8" id="KW-0030">Aminoacyl-tRNA synthetase</keyword>
<comment type="catalytic activity">
    <reaction evidence="7 8">
        <text>tRNA(His) + L-histidine + ATP = L-histidyl-tRNA(His) + AMP + diphosphate + H(+)</text>
        <dbReference type="Rhea" id="RHEA:17313"/>
        <dbReference type="Rhea" id="RHEA-COMP:9665"/>
        <dbReference type="Rhea" id="RHEA-COMP:9689"/>
        <dbReference type="ChEBI" id="CHEBI:15378"/>
        <dbReference type="ChEBI" id="CHEBI:30616"/>
        <dbReference type="ChEBI" id="CHEBI:33019"/>
        <dbReference type="ChEBI" id="CHEBI:57595"/>
        <dbReference type="ChEBI" id="CHEBI:78442"/>
        <dbReference type="ChEBI" id="CHEBI:78527"/>
        <dbReference type="ChEBI" id="CHEBI:456215"/>
        <dbReference type="EC" id="6.1.1.21"/>
    </reaction>
</comment>
<dbReference type="AlphaFoldDB" id="A0A0G1X052"/>
<dbReference type="HAMAP" id="MF_00127">
    <property type="entry name" value="His_tRNA_synth"/>
    <property type="match status" value="1"/>
</dbReference>
<reference evidence="11 12" key="1">
    <citation type="journal article" date="2015" name="Nature">
        <title>rRNA introns, odd ribosomes, and small enigmatic genomes across a large radiation of phyla.</title>
        <authorList>
            <person name="Brown C.T."/>
            <person name="Hug L.A."/>
            <person name="Thomas B.C."/>
            <person name="Sharon I."/>
            <person name="Castelle C.J."/>
            <person name="Singh A."/>
            <person name="Wilkins M.J."/>
            <person name="Williams K.H."/>
            <person name="Banfield J.F."/>
        </authorList>
    </citation>
    <scope>NUCLEOTIDE SEQUENCE [LARGE SCALE GENOMIC DNA]</scope>
</reference>
<evidence type="ECO:0000256" key="3">
    <source>
        <dbReference type="ARBA" id="ARBA00022741"/>
    </source>
</evidence>
<dbReference type="Proteomes" id="UP000034739">
    <property type="component" value="Unassembled WGS sequence"/>
</dbReference>
<dbReference type="Gene3D" id="3.30.930.10">
    <property type="entry name" value="Bira Bifunctional Protein, Domain 2"/>
    <property type="match status" value="1"/>
</dbReference>
<dbReference type="SUPFAM" id="SSF55681">
    <property type="entry name" value="Class II aaRS and biotin synthetases"/>
    <property type="match status" value="1"/>
</dbReference>
<dbReference type="Pfam" id="PF03129">
    <property type="entry name" value="HGTP_anticodon"/>
    <property type="match status" value="1"/>
</dbReference>
<gene>
    <name evidence="8" type="primary">hisS</name>
    <name evidence="11" type="ORF">UY16_C0018G0025</name>
</gene>
<keyword evidence="8" id="KW-0963">Cytoplasm</keyword>
<evidence type="ECO:0000313" key="12">
    <source>
        <dbReference type="Proteomes" id="UP000034739"/>
    </source>
</evidence>
<feature type="binding site" evidence="9">
    <location>
        <position position="109"/>
    </location>
    <ligand>
        <name>L-histidine</name>
        <dbReference type="ChEBI" id="CHEBI:57595"/>
    </ligand>
</feature>
<dbReference type="EMBL" id="LCOY01000018">
    <property type="protein sequence ID" value="KKU87820.1"/>
    <property type="molecule type" value="Genomic_DNA"/>
</dbReference>
<keyword evidence="2 8" id="KW-0436">Ligase</keyword>
<evidence type="ECO:0000256" key="7">
    <source>
        <dbReference type="ARBA" id="ARBA00047639"/>
    </source>
</evidence>
<dbReference type="InterPro" id="IPR015807">
    <property type="entry name" value="His-tRNA-ligase"/>
</dbReference>
<comment type="subunit">
    <text evidence="8">Homodimer.</text>
</comment>
<keyword evidence="4 8" id="KW-0067">ATP-binding</keyword>
<dbReference type="GO" id="GO:0005524">
    <property type="term" value="F:ATP binding"/>
    <property type="evidence" value="ECO:0007669"/>
    <property type="project" value="UniProtKB-UniRule"/>
</dbReference>
<protein>
    <recommendedName>
        <fullName evidence="8">Histidine--tRNA ligase</fullName>
        <ecNumber evidence="8">6.1.1.21</ecNumber>
    </recommendedName>
    <alternativeName>
        <fullName evidence="8">Histidyl-tRNA synthetase</fullName>
        <shortName evidence="8">HisRS</shortName>
    </alternativeName>
</protein>
<evidence type="ECO:0000256" key="5">
    <source>
        <dbReference type="ARBA" id="ARBA00022917"/>
    </source>
</evidence>
<dbReference type="PROSITE" id="PS50862">
    <property type="entry name" value="AA_TRNA_LIGASE_II"/>
    <property type="match status" value="1"/>
</dbReference>
<evidence type="ECO:0000256" key="1">
    <source>
        <dbReference type="ARBA" id="ARBA00008226"/>
    </source>
</evidence>
<dbReference type="GO" id="GO:0004821">
    <property type="term" value="F:histidine-tRNA ligase activity"/>
    <property type="evidence" value="ECO:0007669"/>
    <property type="project" value="UniProtKB-UniRule"/>
</dbReference>
<feature type="domain" description="Aminoacyl-transfer RNA synthetases class-II family profile" evidence="10">
    <location>
        <begin position="1"/>
        <end position="310"/>
    </location>
</feature>
<dbReference type="GO" id="GO:0005737">
    <property type="term" value="C:cytoplasm"/>
    <property type="evidence" value="ECO:0007669"/>
    <property type="project" value="UniProtKB-SubCell"/>
</dbReference>
<comment type="subcellular location">
    <subcellularLocation>
        <location evidence="8">Cytoplasm</location>
    </subcellularLocation>
</comment>
<dbReference type="InterPro" id="IPR033656">
    <property type="entry name" value="HisRS_anticodon"/>
</dbReference>
<accession>A0A0G1X052</accession>
<dbReference type="Pfam" id="PF13393">
    <property type="entry name" value="tRNA-synt_His"/>
    <property type="match status" value="1"/>
</dbReference>
<dbReference type="GO" id="GO:0006427">
    <property type="term" value="P:histidyl-tRNA aminoacylation"/>
    <property type="evidence" value="ECO:0007669"/>
    <property type="project" value="UniProtKB-UniRule"/>
</dbReference>
<dbReference type="PANTHER" id="PTHR11476">
    <property type="entry name" value="HISTIDYL-TRNA SYNTHETASE"/>
    <property type="match status" value="1"/>
</dbReference>
<dbReference type="InterPro" id="IPR041715">
    <property type="entry name" value="HisRS-like_core"/>
</dbReference>
<feature type="binding site" evidence="9">
    <location>
        <begin position="79"/>
        <end position="81"/>
    </location>
    <ligand>
        <name>L-histidine</name>
        <dbReference type="ChEBI" id="CHEBI:57595"/>
    </ligand>
</feature>
<sequence length="405" mass="45343">MIKPQTLKGFRDFLPKDAKKRQFVIGKIREVFECFGFDPLETPALEYAETLLGKYGNEADKLLYLFKDNGDRNVGLRYDQTVPLSRVVAQYQQQLPLPFKRYQIQPVWRAENTQKGRFREFLQCDIDTVGTDSPLADAETIDCTLTTFRTLGFSNTTMLLNDRTLFDTQNLTKQQIIILDKLDKIGKDEVIKQLIAAGRSDAENLMEVLAAAKPTDRLSQVIETLKNQGYKQEVDFRFAPFLARGLDYYTSTIFELTIAGYGSGSLAGGGRYDKLIGQFSGRDVPAVGIAFGFDRMIEAMEEHNLLPTEDTVTQVLVGVFSQETLAASLATASSLRSKAINTEVFLENGAKLDKQLKYADRKGIPFVIIQGPEEVAKGVVKLKDMKNQSQEELTVNQVVAKLLSS</sequence>
<comment type="caution">
    <text evidence="11">The sequence shown here is derived from an EMBL/GenBank/DDBJ whole genome shotgun (WGS) entry which is preliminary data.</text>
</comment>
<keyword evidence="3 8" id="KW-0547">Nucleotide-binding</keyword>
<feature type="binding site" evidence="9">
    <location>
        <position position="123"/>
    </location>
    <ligand>
        <name>L-histidine</name>
        <dbReference type="ChEBI" id="CHEBI:57595"/>
    </ligand>
</feature>
<feature type="binding site" evidence="9">
    <location>
        <position position="127"/>
    </location>
    <ligand>
        <name>L-histidine</name>
        <dbReference type="ChEBI" id="CHEBI:57595"/>
    </ligand>
</feature>
<dbReference type="InterPro" id="IPR004516">
    <property type="entry name" value="HisRS/HisZ"/>
</dbReference>
<organism evidence="11 12">
    <name type="scientific">Candidatus Gottesmanbacteria bacterium GW2011_GWA2_47_9</name>
    <dbReference type="NCBI Taxonomy" id="1618445"/>
    <lineage>
        <taxon>Bacteria</taxon>
        <taxon>Candidatus Gottesmaniibacteriota</taxon>
    </lineage>
</organism>
<evidence type="ECO:0000256" key="2">
    <source>
        <dbReference type="ARBA" id="ARBA00022598"/>
    </source>
</evidence>
<keyword evidence="5 8" id="KW-0648">Protein biosynthesis</keyword>
<dbReference type="PIRSF" id="PIRSF001549">
    <property type="entry name" value="His-tRNA_synth"/>
    <property type="match status" value="1"/>
</dbReference>
<feature type="binding site" evidence="9">
    <location>
        <position position="244"/>
    </location>
    <ligand>
        <name>L-histidine</name>
        <dbReference type="ChEBI" id="CHEBI:57595"/>
    </ligand>
</feature>
<dbReference type="PANTHER" id="PTHR11476:SF7">
    <property type="entry name" value="HISTIDINE--TRNA LIGASE"/>
    <property type="match status" value="1"/>
</dbReference>
<dbReference type="InterPro" id="IPR004154">
    <property type="entry name" value="Anticodon-bd"/>
</dbReference>
<dbReference type="InterPro" id="IPR006195">
    <property type="entry name" value="aa-tRNA-synth_II"/>
</dbReference>
<dbReference type="InterPro" id="IPR036621">
    <property type="entry name" value="Anticodon-bd_dom_sf"/>
</dbReference>
<comment type="similarity">
    <text evidence="1 8">Belongs to the class-II aminoacyl-tRNA synthetase family.</text>
</comment>
<dbReference type="CDD" id="cd00773">
    <property type="entry name" value="HisRS-like_core"/>
    <property type="match status" value="1"/>
</dbReference>
<dbReference type="CDD" id="cd00859">
    <property type="entry name" value="HisRS_anticodon"/>
    <property type="match status" value="1"/>
</dbReference>